<evidence type="ECO:0000256" key="7">
    <source>
        <dbReference type="ARBA" id="ARBA00049489"/>
    </source>
</evidence>
<feature type="binding site" evidence="8 11">
    <location>
        <position position="128"/>
    </location>
    <ligand>
        <name>NAD(+)</name>
        <dbReference type="ChEBI" id="CHEBI:57540"/>
    </ligand>
</feature>
<keyword evidence="16" id="KW-1185">Reference proteome</keyword>
<evidence type="ECO:0000256" key="8">
    <source>
        <dbReference type="HAMAP-Rule" id="MF_01024"/>
    </source>
</evidence>
<accession>A0A346B082</accession>
<dbReference type="PANTHER" id="PTHR21256">
    <property type="entry name" value="HISTIDINOL DEHYDROGENASE HDH"/>
    <property type="match status" value="1"/>
</dbReference>
<dbReference type="NCBIfam" id="TIGR00069">
    <property type="entry name" value="hisD"/>
    <property type="match status" value="1"/>
</dbReference>
<feature type="binding site" evidence="8 13">
    <location>
        <position position="360"/>
    </location>
    <ligand>
        <name>Zn(2+)</name>
        <dbReference type="ChEBI" id="CHEBI:29105"/>
    </ligand>
</feature>
<feature type="binding site" evidence="8 13">
    <location>
        <position position="419"/>
    </location>
    <ligand>
        <name>Zn(2+)</name>
        <dbReference type="ChEBI" id="CHEBI:29105"/>
    </ligand>
</feature>
<evidence type="ECO:0000256" key="11">
    <source>
        <dbReference type="PIRSR" id="PIRSR000099-2"/>
    </source>
</evidence>
<dbReference type="PIRSF" id="PIRSF000099">
    <property type="entry name" value="Histidinol_dh"/>
    <property type="match status" value="1"/>
</dbReference>
<dbReference type="PROSITE" id="PS00611">
    <property type="entry name" value="HISOL_DEHYDROGENASE"/>
    <property type="match status" value="1"/>
</dbReference>
<dbReference type="InterPro" id="IPR012131">
    <property type="entry name" value="Hstdl_DH"/>
</dbReference>
<keyword evidence="8" id="KW-0368">Histidine biosynthesis</keyword>
<feature type="binding site" evidence="8 12">
    <location>
        <position position="258"/>
    </location>
    <ligand>
        <name>substrate</name>
    </ligand>
</feature>
<protein>
    <recommendedName>
        <fullName evidence="3 8">Histidinol dehydrogenase</fullName>
        <shortName evidence="8">HDH</shortName>
        <ecNumber evidence="3 8">1.1.1.23</ecNumber>
    </recommendedName>
</protein>
<sequence>MEWIEVPEEGLTLRQVRAITARNQSESEAIRQRVEHILQAVQERGDEALKEFTAIFDGPFLDSFLVTEEEIDAAVAAVGSDFMAVLEEAAANIRTYHERQVETTWMDTFRPGVRLGAKFTPIQRVGVYVPGGTAAYPSTVLMDIIPAHVAGVPSIAVFTPPKKDGSVNPYILAAARVAGATEIYKAGGAQGVAAAAFGTESIPPVFKIVGPGNAYVAMAKRLVFGTVGIDMIAGPSEVGVLADDTANPVWVAADLLAQAEHDARAAVFLVTPSRALAEKVEAEVRRQLDELPRRDIAAPSVEQYGKIFVTKDMNQAVEVMNLIAPEHLELDTADAEALAGDIVNAGAIFIGPYTPEPIGDYFAGPNHTLPTMGTAAFSSPLGVYDFVKRSSLLQYDKEAFEAVAEKVMAFANVEGLQAHGLAVKRRMDHE</sequence>
<dbReference type="Proteomes" id="UP000254337">
    <property type="component" value="Chromosome"/>
</dbReference>
<keyword evidence="8" id="KW-0028">Amino-acid biosynthesis</keyword>
<name>A0A346B082_9FIRM</name>
<evidence type="ECO:0000256" key="14">
    <source>
        <dbReference type="RuleBase" id="RU004175"/>
    </source>
</evidence>
<dbReference type="FunFam" id="3.40.50.1980:FF:000026">
    <property type="entry name" value="Histidinol dehydrogenase"/>
    <property type="match status" value="1"/>
</dbReference>
<feature type="binding site" evidence="8 12">
    <location>
        <position position="414"/>
    </location>
    <ligand>
        <name>substrate</name>
    </ligand>
</feature>
<dbReference type="GO" id="GO:0004399">
    <property type="term" value="F:histidinol dehydrogenase activity"/>
    <property type="evidence" value="ECO:0007669"/>
    <property type="project" value="UniProtKB-UniRule"/>
</dbReference>
<feature type="binding site" evidence="8 12">
    <location>
        <position position="419"/>
    </location>
    <ligand>
        <name>substrate</name>
    </ligand>
</feature>
<dbReference type="PRINTS" id="PR00083">
    <property type="entry name" value="HOLDHDRGNASE"/>
</dbReference>
<evidence type="ECO:0000256" key="13">
    <source>
        <dbReference type="PIRSR" id="PIRSR000099-4"/>
    </source>
</evidence>
<feature type="binding site" evidence="8 12">
    <location>
        <position position="360"/>
    </location>
    <ligand>
        <name>substrate</name>
    </ligand>
</feature>
<reference evidence="15 16" key="1">
    <citation type="submission" date="2018-05" db="EMBL/GenBank/DDBJ databases">
        <title>Complete genome sequence of Megasphaera sp. AJH120T, isolated from the ceca of a chicken.</title>
        <authorList>
            <person name="Maki J."/>
            <person name="Looft T."/>
        </authorList>
    </citation>
    <scope>NUCLEOTIDE SEQUENCE [LARGE SCALE GENOMIC DNA]</scope>
    <source>
        <strain evidence="15 16">AJH120</strain>
    </source>
</reference>
<dbReference type="OrthoDB" id="9805269at2"/>
<comment type="pathway">
    <text evidence="8">Amino-acid biosynthesis; L-histidine biosynthesis; L-histidine from 5-phospho-alpha-D-ribose 1-diphosphate: step 9/9.</text>
</comment>
<dbReference type="EC" id="1.1.1.23" evidence="3 8"/>
<feature type="binding site" evidence="8 11">
    <location>
        <position position="190"/>
    </location>
    <ligand>
        <name>NAD(+)</name>
        <dbReference type="ChEBI" id="CHEBI:57540"/>
    </ligand>
</feature>
<feature type="binding site" evidence="8 11">
    <location>
        <position position="213"/>
    </location>
    <ligand>
        <name>NAD(+)</name>
        <dbReference type="ChEBI" id="CHEBI:57540"/>
    </ligand>
</feature>
<evidence type="ECO:0000313" key="15">
    <source>
        <dbReference type="EMBL" id="AXL21525.1"/>
    </source>
</evidence>
<keyword evidence="5 8" id="KW-0862">Zinc</keyword>
<dbReference type="GO" id="GO:0051287">
    <property type="term" value="F:NAD binding"/>
    <property type="evidence" value="ECO:0007669"/>
    <property type="project" value="InterPro"/>
</dbReference>
<dbReference type="Gene3D" id="3.40.50.1980">
    <property type="entry name" value="Nitrogenase molybdenum iron protein domain"/>
    <property type="match status" value="2"/>
</dbReference>
<dbReference type="UniPathway" id="UPA00031">
    <property type="reaction ID" value="UER00014"/>
</dbReference>
<dbReference type="GO" id="GO:0000105">
    <property type="term" value="P:L-histidine biosynthetic process"/>
    <property type="evidence" value="ECO:0007669"/>
    <property type="project" value="UniProtKB-UniRule"/>
</dbReference>
<dbReference type="GO" id="GO:0008270">
    <property type="term" value="F:zinc ion binding"/>
    <property type="evidence" value="ECO:0007669"/>
    <property type="project" value="UniProtKB-UniRule"/>
</dbReference>
<dbReference type="InterPro" id="IPR001692">
    <property type="entry name" value="Histidinol_DH_CS"/>
</dbReference>
<dbReference type="Gene3D" id="1.20.5.1300">
    <property type="match status" value="1"/>
</dbReference>
<evidence type="ECO:0000313" key="16">
    <source>
        <dbReference type="Proteomes" id="UP000254337"/>
    </source>
</evidence>
<dbReference type="GO" id="GO:0005829">
    <property type="term" value="C:cytosol"/>
    <property type="evidence" value="ECO:0007669"/>
    <property type="project" value="TreeGrafter"/>
</dbReference>
<dbReference type="InterPro" id="IPR022695">
    <property type="entry name" value="Histidinol_DH_monofunct"/>
</dbReference>
<evidence type="ECO:0000256" key="4">
    <source>
        <dbReference type="ARBA" id="ARBA00022723"/>
    </source>
</evidence>
<keyword evidence="4 8" id="KW-0479">Metal-binding</keyword>
<feature type="active site" description="Proton acceptor" evidence="8 10">
    <location>
        <position position="326"/>
    </location>
</feature>
<feature type="binding site" evidence="8 13">
    <location>
        <position position="261"/>
    </location>
    <ligand>
        <name>Zn(2+)</name>
        <dbReference type="ChEBI" id="CHEBI:29105"/>
    </ligand>
</feature>
<comment type="function">
    <text evidence="1 8">Catalyzes the sequential NAD-dependent oxidations of L-histidinol to L-histidinaldehyde and then to L-histidine.</text>
</comment>
<dbReference type="RefSeq" id="WP_107195451.1">
    <property type="nucleotide sequence ID" value="NZ_CALYAU010000001.1"/>
</dbReference>
<comment type="cofactor">
    <cofactor evidence="8 13">
        <name>Zn(2+)</name>
        <dbReference type="ChEBI" id="CHEBI:29105"/>
    </cofactor>
    <text evidence="8 13">Binds 1 zinc ion per subunit.</text>
</comment>
<evidence type="ECO:0000256" key="3">
    <source>
        <dbReference type="ARBA" id="ARBA00012965"/>
    </source>
</evidence>
<evidence type="ECO:0000256" key="10">
    <source>
        <dbReference type="PIRSR" id="PIRSR000099-1"/>
    </source>
</evidence>
<evidence type="ECO:0000256" key="9">
    <source>
        <dbReference type="PIRNR" id="PIRNR000099"/>
    </source>
</evidence>
<evidence type="ECO:0000256" key="5">
    <source>
        <dbReference type="ARBA" id="ARBA00022833"/>
    </source>
</evidence>
<evidence type="ECO:0000256" key="1">
    <source>
        <dbReference type="ARBA" id="ARBA00003850"/>
    </source>
</evidence>
<dbReference type="Pfam" id="PF00815">
    <property type="entry name" value="Histidinol_dh"/>
    <property type="match status" value="1"/>
</dbReference>
<comment type="similarity">
    <text evidence="2 8 9 14">Belongs to the histidinol dehydrogenase family.</text>
</comment>
<evidence type="ECO:0000256" key="2">
    <source>
        <dbReference type="ARBA" id="ARBA00010178"/>
    </source>
</evidence>
<feature type="binding site" evidence="8 12">
    <location>
        <position position="236"/>
    </location>
    <ligand>
        <name>substrate</name>
    </ligand>
</feature>
<organism evidence="15 16">
    <name type="scientific">Megasphaera stantonii</name>
    <dbReference type="NCBI Taxonomy" id="2144175"/>
    <lineage>
        <taxon>Bacteria</taxon>
        <taxon>Bacillati</taxon>
        <taxon>Bacillota</taxon>
        <taxon>Negativicutes</taxon>
        <taxon>Veillonellales</taxon>
        <taxon>Veillonellaceae</taxon>
        <taxon>Megasphaera</taxon>
    </lineage>
</organism>
<dbReference type="CDD" id="cd06572">
    <property type="entry name" value="Histidinol_dh"/>
    <property type="match status" value="1"/>
</dbReference>
<dbReference type="PANTHER" id="PTHR21256:SF2">
    <property type="entry name" value="HISTIDINE BIOSYNTHESIS TRIFUNCTIONAL PROTEIN"/>
    <property type="match status" value="1"/>
</dbReference>
<evidence type="ECO:0000256" key="12">
    <source>
        <dbReference type="PIRSR" id="PIRSR000099-3"/>
    </source>
</evidence>
<dbReference type="SUPFAM" id="SSF53720">
    <property type="entry name" value="ALDH-like"/>
    <property type="match status" value="1"/>
</dbReference>
<keyword evidence="8 11" id="KW-0520">NAD</keyword>
<keyword evidence="6 8" id="KW-0560">Oxidoreductase</keyword>
<evidence type="ECO:0000256" key="6">
    <source>
        <dbReference type="ARBA" id="ARBA00023002"/>
    </source>
</evidence>
<dbReference type="EMBL" id="CP029462">
    <property type="protein sequence ID" value="AXL21525.1"/>
    <property type="molecule type" value="Genomic_DNA"/>
</dbReference>
<feature type="binding site" evidence="8 12">
    <location>
        <position position="327"/>
    </location>
    <ligand>
        <name>substrate</name>
    </ligand>
</feature>
<dbReference type="InterPro" id="IPR016161">
    <property type="entry name" value="Ald_DH/histidinol_DH"/>
</dbReference>
<proteinExistence type="inferred from homology"/>
<feature type="binding site" evidence="8 12">
    <location>
        <position position="261"/>
    </location>
    <ligand>
        <name>substrate</name>
    </ligand>
</feature>
<dbReference type="KEGG" id="meg:DKB62_08075"/>
<comment type="catalytic activity">
    <reaction evidence="7 8">
        <text>L-histidinol + 2 NAD(+) + H2O = L-histidine + 2 NADH + 3 H(+)</text>
        <dbReference type="Rhea" id="RHEA:20641"/>
        <dbReference type="ChEBI" id="CHEBI:15377"/>
        <dbReference type="ChEBI" id="CHEBI:15378"/>
        <dbReference type="ChEBI" id="CHEBI:57540"/>
        <dbReference type="ChEBI" id="CHEBI:57595"/>
        <dbReference type="ChEBI" id="CHEBI:57699"/>
        <dbReference type="ChEBI" id="CHEBI:57945"/>
        <dbReference type="EC" id="1.1.1.23"/>
    </reaction>
</comment>
<gene>
    <name evidence="8 15" type="primary">hisD</name>
    <name evidence="15" type="ORF">DKB62_08075</name>
</gene>
<dbReference type="HAMAP" id="MF_01024">
    <property type="entry name" value="HisD"/>
    <property type="match status" value="1"/>
</dbReference>
<feature type="binding site" evidence="8 13">
    <location>
        <position position="258"/>
    </location>
    <ligand>
        <name>Zn(2+)</name>
        <dbReference type="ChEBI" id="CHEBI:29105"/>
    </ligand>
</feature>
<dbReference type="FunFam" id="3.40.50.1980:FF:000001">
    <property type="entry name" value="Histidinol dehydrogenase"/>
    <property type="match status" value="1"/>
</dbReference>
<dbReference type="AlphaFoldDB" id="A0A346B082"/>
<feature type="active site" description="Proton acceptor" evidence="8 10">
    <location>
        <position position="327"/>
    </location>
</feature>